<feature type="compositionally biased region" description="Polar residues" evidence="1">
    <location>
        <begin position="1"/>
        <end position="11"/>
    </location>
</feature>
<dbReference type="PROSITE" id="PS50934">
    <property type="entry name" value="SWIRM"/>
    <property type="match status" value="1"/>
</dbReference>
<feature type="domain" description="SWIRM" evidence="2">
    <location>
        <begin position="307"/>
        <end position="404"/>
    </location>
</feature>
<feature type="compositionally biased region" description="Low complexity" evidence="1">
    <location>
        <begin position="185"/>
        <end position="206"/>
    </location>
</feature>
<proteinExistence type="predicted"/>
<feature type="compositionally biased region" description="Polar residues" evidence="1">
    <location>
        <begin position="207"/>
        <end position="220"/>
    </location>
</feature>
<dbReference type="STRING" id="52247.A0A4T0X419"/>
<dbReference type="FunFam" id="1.10.10.10:FF:000087">
    <property type="entry name" value="Transcriptional adapter 2"/>
    <property type="match status" value="1"/>
</dbReference>
<dbReference type="OrthoDB" id="5598695at2759"/>
<feature type="region of interest" description="Disordered" evidence="1">
    <location>
        <begin position="185"/>
        <end position="278"/>
    </location>
</feature>
<feature type="region of interest" description="Disordered" evidence="1">
    <location>
        <begin position="1"/>
        <end position="61"/>
    </location>
</feature>
<dbReference type="InterPro" id="IPR009057">
    <property type="entry name" value="Homeodomain-like_sf"/>
</dbReference>
<evidence type="ECO:0000259" key="2">
    <source>
        <dbReference type="PROSITE" id="PS50934"/>
    </source>
</evidence>
<organism evidence="3 4">
    <name type="scientific">Pichia inconspicua</name>
    <dbReference type="NCBI Taxonomy" id="52247"/>
    <lineage>
        <taxon>Eukaryota</taxon>
        <taxon>Fungi</taxon>
        <taxon>Dikarya</taxon>
        <taxon>Ascomycota</taxon>
        <taxon>Saccharomycotina</taxon>
        <taxon>Pichiomycetes</taxon>
        <taxon>Pichiales</taxon>
        <taxon>Pichiaceae</taxon>
        <taxon>Pichia</taxon>
    </lineage>
</organism>
<reference evidence="3 4" key="1">
    <citation type="journal article" date="2019" name="Front. Genet.">
        <title>Whole-Genome Sequencing of the Opportunistic Yeast Pathogen Candida inconspicua Uncovers Its Hybrid Origin.</title>
        <authorList>
            <person name="Mixao V."/>
            <person name="Hansen A.P."/>
            <person name="Saus E."/>
            <person name="Boekhout T."/>
            <person name="Lass-Florl C."/>
            <person name="Gabaldon T."/>
        </authorList>
    </citation>
    <scope>NUCLEOTIDE SEQUENCE [LARGE SCALE GENOMIC DNA]</scope>
    <source>
        <strain evidence="3 4">CBS 180</strain>
    </source>
</reference>
<sequence length="404" mass="45779">MFLPTSTTPMNENGLVRSSSQSESIKGSIITDKLTNSTSHSTSSSTLNMPSPPLSPYTRNDTEIDNIPNLLFPRATKPLTSDLRLLETYTSPKSVSSALIRPTEKKIPDVTTSSKVSKEKTIVDPPSGESIETQNYTDENALYIDGLNDCYLHINAYQHFNKPGYKRNQLKFLSQYQFKNFNTNSTSTKYASSSSTATTTSGSKSSRPTYESSRATQTENSESDAEKPRTRRLVRQNKYDLESVDSTDTLISRPTTPISVKKRLATSSPSTPKRQRTSTPITYNYDYRKIEDFCPPKNTLPNNNKCLKTDWKGQSMDLSDDPLINELHPAEVVLASILRLPCGVYLDSKRRIFQEKVKRMRYNLPFRRTDAQKSCKIDVNKASRLFAAFEKVGWFDEKHFQKFM</sequence>
<dbReference type="Gene3D" id="1.10.10.10">
    <property type="entry name" value="Winged helix-like DNA-binding domain superfamily/Winged helix DNA-binding domain"/>
    <property type="match status" value="1"/>
</dbReference>
<keyword evidence="4" id="KW-1185">Reference proteome</keyword>
<feature type="compositionally biased region" description="Polar residues" evidence="1">
    <location>
        <begin position="265"/>
        <end position="278"/>
    </location>
</feature>
<dbReference type="AlphaFoldDB" id="A0A4T0X419"/>
<accession>A0A4T0X419</accession>
<feature type="compositionally biased region" description="Low complexity" evidence="1">
    <location>
        <begin position="18"/>
        <end position="49"/>
    </location>
</feature>
<evidence type="ECO:0000313" key="3">
    <source>
        <dbReference type="EMBL" id="TID29995.1"/>
    </source>
</evidence>
<dbReference type="InterPro" id="IPR036388">
    <property type="entry name" value="WH-like_DNA-bd_sf"/>
</dbReference>
<dbReference type="SUPFAM" id="SSF46689">
    <property type="entry name" value="Homeodomain-like"/>
    <property type="match status" value="1"/>
</dbReference>
<dbReference type="EMBL" id="SELW01000220">
    <property type="protein sequence ID" value="TID29995.1"/>
    <property type="molecule type" value="Genomic_DNA"/>
</dbReference>
<evidence type="ECO:0000256" key="1">
    <source>
        <dbReference type="SAM" id="MobiDB-lite"/>
    </source>
</evidence>
<feature type="compositionally biased region" description="Polar residues" evidence="1">
    <location>
        <begin position="244"/>
        <end position="258"/>
    </location>
</feature>
<protein>
    <recommendedName>
        <fullName evidence="2">SWIRM domain-containing protein</fullName>
    </recommendedName>
</protein>
<evidence type="ECO:0000313" key="4">
    <source>
        <dbReference type="Proteomes" id="UP000307173"/>
    </source>
</evidence>
<comment type="caution">
    <text evidence="3">The sequence shown here is derived from an EMBL/GenBank/DDBJ whole genome shotgun (WGS) entry which is preliminary data.</text>
</comment>
<dbReference type="InterPro" id="IPR007526">
    <property type="entry name" value="SWIRM"/>
</dbReference>
<dbReference type="Pfam" id="PF04433">
    <property type="entry name" value="SWIRM"/>
    <property type="match status" value="1"/>
</dbReference>
<gene>
    <name evidence="3" type="ORF">CANINC_001507</name>
</gene>
<dbReference type="Proteomes" id="UP000307173">
    <property type="component" value="Unassembled WGS sequence"/>
</dbReference>
<dbReference type="GO" id="GO:0010468">
    <property type="term" value="P:regulation of gene expression"/>
    <property type="evidence" value="ECO:0007669"/>
    <property type="project" value="UniProtKB-ARBA"/>
</dbReference>
<name>A0A4T0X419_9ASCO</name>